<keyword evidence="1" id="KW-0812">Transmembrane</keyword>
<proteinExistence type="predicted"/>
<sequence>MKKIIKTILLGATLLITSLHANAVLVTQDIIFNNVVEGSISFDPLLADEFDTIDTWQSFDFLGVDFAPEDAFVIELQIDPMDIASGLQFLLIDVVDSATFFDFQGIWEAGFGGEFNAILGGTLYDNLPFDLGSVNVVPEPSVAFLIMVGAIAIAFRRKKR</sequence>
<feature type="signal peptide" evidence="2">
    <location>
        <begin position="1"/>
        <end position="23"/>
    </location>
</feature>
<dbReference type="AlphaFoldDB" id="A0AA42B8V7"/>
<evidence type="ECO:0000313" key="4">
    <source>
        <dbReference type="EMBL" id="MCM2680621.1"/>
    </source>
</evidence>
<evidence type="ECO:0000256" key="1">
    <source>
        <dbReference type="SAM" id="Phobius"/>
    </source>
</evidence>
<dbReference type="InterPro" id="IPR013424">
    <property type="entry name" value="Ice-binding_C"/>
</dbReference>
<keyword evidence="5" id="KW-1185">Reference proteome</keyword>
<dbReference type="Pfam" id="PF07589">
    <property type="entry name" value="PEP-CTERM"/>
    <property type="match status" value="1"/>
</dbReference>
<reference evidence="4 5" key="1">
    <citation type="journal article" date="2013" name="Antonie Van Leeuwenhoek">
        <title>Echinimonas agarilytica gen. nov., sp. nov., a new gammaproteobacterium isolated from the sea urchin Strongylocentrotus intermedius.</title>
        <authorList>
            <person name="Nedashkovskaya O.I."/>
            <person name="Stenkova A.M."/>
            <person name="Zhukova N.V."/>
            <person name="Van Trappen S."/>
            <person name="Lee J.S."/>
            <person name="Kim S.B."/>
        </authorList>
    </citation>
    <scope>NUCLEOTIDE SEQUENCE [LARGE SCALE GENOMIC DNA]</scope>
    <source>
        <strain evidence="4 5">KMM 6351</strain>
    </source>
</reference>
<evidence type="ECO:0000259" key="3">
    <source>
        <dbReference type="Pfam" id="PF07589"/>
    </source>
</evidence>
<dbReference type="EMBL" id="JAMQGP010000006">
    <property type="protein sequence ID" value="MCM2680621.1"/>
    <property type="molecule type" value="Genomic_DNA"/>
</dbReference>
<protein>
    <submittedName>
        <fullName evidence="4">PEP-CTERM sorting domain-containing protein</fullName>
    </submittedName>
</protein>
<name>A0AA42B8V7_9GAMM</name>
<gene>
    <name evidence="4" type="ORF">NAF29_13210</name>
</gene>
<keyword evidence="2" id="KW-0732">Signal</keyword>
<organism evidence="4 5">
    <name type="scientific">Echinimonas agarilytica</name>
    <dbReference type="NCBI Taxonomy" id="1215918"/>
    <lineage>
        <taxon>Bacteria</taxon>
        <taxon>Pseudomonadati</taxon>
        <taxon>Pseudomonadota</taxon>
        <taxon>Gammaproteobacteria</taxon>
        <taxon>Alteromonadales</taxon>
        <taxon>Echinimonadaceae</taxon>
        <taxon>Echinimonas</taxon>
    </lineage>
</organism>
<feature type="transmembrane region" description="Helical" evidence="1">
    <location>
        <begin position="136"/>
        <end position="155"/>
    </location>
</feature>
<keyword evidence="1" id="KW-0472">Membrane</keyword>
<feature type="domain" description="Ice-binding protein C-terminal" evidence="3">
    <location>
        <begin position="137"/>
        <end position="158"/>
    </location>
</feature>
<dbReference type="Proteomes" id="UP001165393">
    <property type="component" value="Unassembled WGS sequence"/>
</dbReference>
<feature type="chain" id="PRO_5041417049" evidence="2">
    <location>
        <begin position="24"/>
        <end position="160"/>
    </location>
</feature>
<evidence type="ECO:0000313" key="5">
    <source>
        <dbReference type="Proteomes" id="UP001165393"/>
    </source>
</evidence>
<comment type="caution">
    <text evidence="4">The sequence shown here is derived from an EMBL/GenBank/DDBJ whole genome shotgun (WGS) entry which is preliminary data.</text>
</comment>
<keyword evidence="1" id="KW-1133">Transmembrane helix</keyword>
<dbReference type="RefSeq" id="WP_251262094.1">
    <property type="nucleotide sequence ID" value="NZ_JAMQGP010000006.1"/>
</dbReference>
<accession>A0AA42B8V7</accession>
<evidence type="ECO:0000256" key="2">
    <source>
        <dbReference type="SAM" id="SignalP"/>
    </source>
</evidence>
<dbReference type="NCBIfam" id="TIGR02595">
    <property type="entry name" value="PEP_CTERM"/>
    <property type="match status" value="1"/>
</dbReference>